<dbReference type="GO" id="GO:0006665">
    <property type="term" value="P:sphingolipid metabolic process"/>
    <property type="evidence" value="ECO:0007669"/>
    <property type="project" value="UniProtKB-ARBA"/>
</dbReference>
<dbReference type="SMART" id="SM00046">
    <property type="entry name" value="DAGKc"/>
    <property type="match status" value="1"/>
</dbReference>
<dbReference type="Pfam" id="PF00781">
    <property type="entry name" value="DAGK_cat"/>
    <property type="match status" value="1"/>
</dbReference>
<dbReference type="OrthoDB" id="530923at2759"/>
<dbReference type="EMBL" id="JAEHOC010000021">
    <property type="protein sequence ID" value="KAG2432474.1"/>
    <property type="molecule type" value="Genomic_DNA"/>
</dbReference>
<dbReference type="Gene3D" id="3.40.50.10330">
    <property type="entry name" value="Probable inorganic polyphosphate/atp-NAD kinase, domain 1"/>
    <property type="match status" value="1"/>
</dbReference>
<feature type="compositionally biased region" description="Low complexity" evidence="1">
    <location>
        <begin position="520"/>
        <end position="563"/>
    </location>
</feature>
<gene>
    <name evidence="3" type="ORF">HXX76_008819</name>
</gene>
<protein>
    <recommendedName>
        <fullName evidence="2">DAGKc domain-containing protein</fullName>
    </recommendedName>
</protein>
<feature type="compositionally biased region" description="Gly residues" evidence="1">
    <location>
        <begin position="564"/>
        <end position="577"/>
    </location>
</feature>
<dbReference type="Gene3D" id="2.60.200.40">
    <property type="match status" value="2"/>
</dbReference>
<dbReference type="InterPro" id="IPR045363">
    <property type="entry name" value="CERK_C"/>
</dbReference>
<sequence>MRFRGHRVKVKSTATHVSWKAVNQAVGCCVDRRKLARRVPFDEVLSAVALNKQAGCCYARDHSFVIHTFSRPGAGDPNTWRPEEYVLTAPGGDAVREWVALINGRLAALRDRPRNLLVYVNPFSGAGRARHVWERVAAPIFQRARVAVTVVDTAKMDHAKEMVELMKAEELAGYQGVVAVGGDGLFQEVVAGLLARRARGDVTAHRIRVGHIPAGSTDAVAYTLHGARCAATATLHIALGDRLSLDAGRMTAADGTVRHFVCQAGYGFMGDVMRFSERLRFMGPVRYDVTGALQLLRGASYRVALAYREATSTTADVQQLCTSQCEVCRLAGIRMDGPHGAYHRSATTSALHCGGAAAAHTPGGAPGTPLGGASPHAHAHAAPPPGTPAAGHGHGHGHSHGLVASASAGASLGTPPAHRYAPAPLPVSSVGPGGGASGAATADATPLQPGTPVHGGHGGGQGASGAAAAQAWQAQAMGLFTSATAGWFTPYAHAGANPAAGGAAAGGGGAGAGPLGVGSGSVHSASGHGAGDAAAGGQAAGPAQPAAAAGLGQPPPALTSGALATGGSGIGGGGQGQGLVRAPSAPLSWGQQHLQHLAGPSSQDHSTGPLHTAPAHAGAAPAAAGAPAAGSVGASFLRSGGAGGAGSACGGSPRAPSSLTGYATASAAAAAAAAAAPEPLQPPSLSSNSVPVTAMTAAAAAGGGGGSAAGTPSGAAPPPAQPLHSSGVPASGPGGSSGDGGGGGGSSGLCTAPVVDAEGWTHLEGEFASIMCVVTPCRSDKSRRGIIPNGHLCDGRMYLVLVSKCAHPNFLRFLIRLSARGLVDRCLPHVRVVPITALRVSPLPGGHYLGGCLWDAAAPESAWNVDGELLHCADVSVDVVRGAVEVFARGPETPAAARQHH</sequence>
<evidence type="ECO:0000313" key="4">
    <source>
        <dbReference type="Proteomes" id="UP000650467"/>
    </source>
</evidence>
<evidence type="ECO:0000256" key="1">
    <source>
        <dbReference type="SAM" id="MobiDB-lite"/>
    </source>
</evidence>
<proteinExistence type="predicted"/>
<feature type="compositionally biased region" description="Low complexity" evidence="1">
    <location>
        <begin position="438"/>
        <end position="447"/>
    </location>
</feature>
<accession>A0A835SSN2</accession>
<feature type="region of interest" description="Disordered" evidence="1">
    <location>
        <begin position="700"/>
        <end position="747"/>
    </location>
</feature>
<feature type="region of interest" description="Disordered" evidence="1">
    <location>
        <begin position="358"/>
        <end position="466"/>
    </location>
</feature>
<feature type="domain" description="DAGKc" evidence="2">
    <location>
        <begin position="111"/>
        <end position="254"/>
    </location>
</feature>
<dbReference type="InterPro" id="IPR050187">
    <property type="entry name" value="Lipid_Phosphate_FormReg"/>
</dbReference>
<dbReference type="PANTHER" id="PTHR12358">
    <property type="entry name" value="SPHINGOSINE KINASE"/>
    <property type="match status" value="1"/>
</dbReference>
<organism evidence="3 4">
    <name type="scientific">Chlamydomonas incerta</name>
    <dbReference type="NCBI Taxonomy" id="51695"/>
    <lineage>
        <taxon>Eukaryota</taxon>
        <taxon>Viridiplantae</taxon>
        <taxon>Chlorophyta</taxon>
        <taxon>core chlorophytes</taxon>
        <taxon>Chlorophyceae</taxon>
        <taxon>CS clade</taxon>
        <taxon>Chlamydomonadales</taxon>
        <taxon>Chlamydomonadaceae</taxon>
        <taxon>Chlamydomonas</taxon>
    </lineage>
</organism>
<feature type="compositionally biased region" description="Polar residues" evidence="1">
    <location>
        <begin position="595"/>
        <end position="606"/>
    </location>
</feature>
<feature type="compositionally biased region" description="Low complexity" evidence="1">
    <location>
        <begin position="400"/>
        <end position="417"/>
    </location>
</feature>
<feature type="compositionally biased region" description="Gly residues" evidence="1">
    <location>
        <begin position="732"/>
        <end position="747"/>
    </location>
</feature>
<dbReference type="InterPro" id="IPR017438">
    <property type="entry name" value="ATP-NAD_kinase_N"/>
</dbReference>
<keyword evidence="4" id="KW-1185">Reference proteome</keyword>
<dbReference type="GO" id="GO:0016301">
    <property type="term" value="F:kinase activity"/>
    <property type="evidence" value="ECO:0007669"/>
    <property type="project" value="InterPro"/>
</dbReference>
<dbReference type="PROSITE" id="PS50146">
    <property type="entry name" value="DAGK"/>
    <property type="match status" value="1"/>
</dbReference>
<dbReference type="InterPro" id="IPR016064">
    <property type="entry name" value="NAD/diacylglycerol_kinase_sf"/>
</dbReference>
<dbReference type="InterPro" id="IPR001206">
    <property type="entry name" value="Diacylglycerol_kinase_cat_dom"/>
</dbReference>
<name>A0A835SSN2_CHLIN</name>
<evidence type="ECO:0000313" key="3">
    <source>
        <dbReference type="EMBL" id="KAG2432474.1"/>
    </source>
</evidence>
<dbReference type="AlphaFoldDB" id="A0A835SSN2"/>
<comment type="caution">
    <text evidence="3">The sequence shown here is derived from an EMBL/GenBank/DDBJ whole genome shotgun (WGS) entry which is preliminary data.</text>
</comment>
<feature type="region of interest" description="Disordered" evidence="1">
    <location>
        <begin position="595"/>
        <end position="625"/>
    </location>
</feature>
<dbReference type="Proteomes" id="UP000650467">
    <property type="component" value="Unassembled WGS sequence"/>
</dbReference>
<feature type="compositionally biased region" description="Low complexity" evidence="1">
    <location>
        <begin position="613"/>
        <end position="625"/>
    </location>
</feature>
<dbReference type="GO" id="GO:0016020">
    <property type="term" value="C:membrane"/>
    <property type="evidence" value="ECO:0007669"/>
    <property type="project" value="GOC"/>
</dbReference>
<reference evidence="3" key="1">
    <citation type="journal article" date="2020" name="bioRxiv">
        <title>Comparative genomics of Chlamydomonas.</title>
        <authorList>
            <person name="Craig R.J."/>
            <person name="Hasan A.R."/>
            <person name="Ness R.W."/>
            <person name="Keightley P.D."/>
        </authorList>
    </citation>
    <scope>NUCLEOTIDE SEQUENCE</scope>
    <source>
        <strain evidence="3">SAG 7.73</strain>
    </source>
</reference>
<feature type="region of interest" description="Disordered" evidence="1">
    <location>
        <begin position="518"/>
        <end position="583"/>
    </location>
</feature>
<feature type="compositionally biased region" description="Gly residues" evidence="1">
    <location>
        <begin position="453"/>
        <end position="463"/>
    </location>
</feature>
<dbReference type="Pfam" id="PF19280">
    <property type="entry name" value="CERK_C"/>
    <property type="match status" value="1"/>
</dbReference>
<dbReference type="PANTHER" id="PTHR12358:SF54">
    <property type="entry name" value="SPHINGOSINE KINASE RELATED PROTEIN"/>
    <property type="match status" value="1"/>
</dbReference>
<dbReference type="SUPFAM" id="SSF111331">
    <property type="entry name" value="NAD kinase/diacylglycerol kinase-like"/>
    <property type="match status" value="2"/>
</dbReference>
<evidence type="ECO:0000259" key="2">
    <source>
        <dbReference type="PROSITE" id="PS50146"/>
    </source>
</evidence>